<dbReference type="EMBL" id="CP144691">
    <property type="protein sequence ID" value="WVY92721.1"/>
    <property type="molecule type" value="Genomic_DNA"/>
</dbReference>
<protein>
    <submittedName>
        <fullName evidence="1">Uncharacterized protein</fullName>
    </submittedName>
</protein>
<reference evidence="1 2" key="1">
    <citation type="journal article" date="2023" name="Life. Sci Alliance">
        <title>Evolutionary insights into 3D genome organization and epigenetic landscape of Vigna mungo.</title>
        <authorList>
            <person name="Junaid A."/>
            <person name="Singh B."/>
            <person name="Bhatia S."/>
        </authorList>
    </citation>
    <scope>NUCLEOTIDE SEQUENCE [LARGE SCALE GENOMIC DNA]</scope>
    <source>
        <strain evidence="1">Urdbean</strain>
    </source>
</reference>
<dbReference type="Proteomes" id="UP001374535">
    <property type="component" value="Chromosome 10"/>
</dbReference>
<accession>A0AAQ3MKQ2</accession>
<proteinExistence type="predicted"/>
<organism evidence="1 2">
    <name type="scientific">Vigna mungo</name>
    <name type="common">Black gram</name>
    <name type="synonym">Phaseolus mungo</name>
    <dbReference type="NCBI Taxonomy" id="3915"/>
    <lineage>
        <taxon>Eukaryota</taxon>
        <taxon>Viridiplantae</taxon>
        <taxon>Streptophyta</taxon>
        <taxon>Embryophyta</taxon>
        <taxon>Tracheophyta</taxon>
        <taxon>Spermatophyta</taxon>
        <taxon>Magnoliopsida</taxon>
        <taxon>eudicotyledons</taxon>
        <taxon>Gunneridae</taxon>
        <taxon>Pentapetalae</taxon>
        <taxon>rosids</taxon>
        <taxon>fabids</taxon>
        <taxon>Fabales</taxon>
        <taxon>Fabaceae</taxon>
        <taxon>Papilionoideae</taxon>
        <taxon>50 kb inversion clade</taxon>
        <taxon>NPAAA clade</taxon>
        <taxon>indigoferoid/millettioid clade</taxon>
        <taxon>Phaseoleae</taxon>
        <taxon>Vigna</taxon>
    </lineage>
</organism>
<evidence type="ECO:0000313" key="2">
    <source>
        <dbReference type="Proteomes" id="UP001374535"/>
    </source>
</evidence>
<name>A0AAQ3MKQ2_VIGMU</name>
<evidence type="ECO:0000313" key="1">
    <source>
        <dbReference type="EMBL" id="WVY92721.1"/>
    </source>
</evidence>
<feature type="non-terminal residue" evidence="1">
    <location>
        <position position="1"/>
    </location>
</feature>
<keyword evidence="2" id="KW-1185">Reference proteome</keyword>
<sequence length="186" mass="20568">VSLTLHSLTHSLSHQTPTSFVSSSTQLHTKTSLAPILFLSPSNPTPSFIISMLPSTPMSMMILPTLTSCSKSIAWISSCRPTAACSSAVLSALHAHQHDNIKKMEWRKHGRSLLRAVIRIHKPHNRIQLPHIFVFATENATLSIFNASFCFKLKFSIFNASSLSTTPLATVHDQHTPFSIPLHHKL</sequence>
<gene>
    <name evidence="1" type="ORF">V8G54_031809</name>
</gene>
<dbReference type="AlphaFoldDB" id="A0AAQ3MKQ2"/>